<dbReference type="InterPro" id="IPR036259">
    <property type="entry name" value="MFS_trans_sf"/>
</dbReference>
<feature type="transmembrane region" description="Helical" evidence="7">
    <location>
        <begin position="89"/>
        <end position="106"/>
    </location>
</feature>
<evidence type="ECO:0008006" key="9">
    <source>
        <dbReference type="Google" id="ProtNLM"/>
    </source>
</evidence>
<feature type="transmembrane region" description="Helical" evidence="7">
    <location>
        <begin position="65"/>
        <end position="83"/>
    </location>
</feature>
<sequence length="334" mass="35747">PFRRVLVLASLFAITSAAVQTILPNRTEELGGHAGTYGILLGAMGLGALFGGFSRNPVTSRLGKWSLPITVALFGAAGVALGATGSIPVAAGALMVAGAAWVWTLANLNATAQLMSPEWVRGRAMGMYTLAFVGILPIGSIIAGVLADRIGAGGADIVMSSGAIVLGLFVAPLLGIPALNDVETPDFTEDRAFIEHVETEGGPVLIMNTWQVDTSDLAEFLDVMNEIRLVRLRTGAYRWRLYRDTADPHRLTELFLTVSWNEHLAQHRRIDDSSAAMLRKARTFDRGDGPTSTHLVAVDLEAADDWDALVAAHAGYHQQDGSIPVDEHRSRRTD</sequence>
<protein>
    <recommendedName>
        <fullName evidence="9">MFS transporter</fullName>
    </recommendedName>
</protein>
<keyword evidence="4 7" id="KW-0812">Transmembrane</keyword>
<dbReference type="AlphaFoldDB" id="A0A3B0REQ9"/>
<keyword evidence="2" id="KW-0813">Transport</keyword>
<dbReference type="SUPFAM" id="SSF103473">
    <property type="entry name" value="MFS general substrate transporter"/>
    <property type="match status" value="1"/>
</dbReference>
<evidence type="ECO:0000256" key="3">
    <source>
        <dbReference type="ARBA" id="ARBA00022475"/>
    </source>
</evidence>
<keyword evidence="6 7" id="KW-0472">Membrane</keyword>
<proteinExistence type="predicted"/>
<organism evidence="8">
    <name type="scientific">hydrothermal vent metagenome</name>
    <dbReference type="NCBI Taxonomy" id="652676"/>
    <lineage>
        <taxon>unclassified sequences</taxon>
        <taxon>metagenomes</taxon>
        <taxon>ecological metagenomes</taxon>
    </lineage>
</organism>
<dbReference type="InterPro" id="IPR010290">
    <property type="entry name" value="TM_effector"/>
</dbReference>
<feature type="transmembrane region" description="Helical" evidence="7">
    <location>
        <begin position="127"/>
        <end position="147"/>
    </location>
</feature>
<dbReference type="Gene3D" id="1.20.1250.20">
    <property type="entry name" value="MFS general substrate transporter like domains"/>
    <property type="match status" value="1"/>
</dbReference>
<feature type="transmembrane region" description="Helical" evidence="7">
    <location>
        <begin position="34"/>
        <end position="53"/>
    </location>
</feature>
<dbReference type="PANTHER" id="PTHR23513:SF11">
    <property type="entry name" value="STAPHYLOFERRIN A TRANSPORTER"/>
    <property type="match status" value="1"/>
</dbReference>
<feature type="non-terminal residue" evidence="8">
    <location>
        <position position="1"/>
    </location>
</feature>
<name>A0A3B0REQ9_9ZZZZ</name>
<accession>A0A3B0REQ9</accession>
<evidence type="ECO:0000256" key="6">
    <source>
        <dbReference type="ARBA" id="ARBA00023136"/>
    </source>
</evidence>
<evidence type="ECO:0000256" key="5">
    <source>
        <dbReference type="ARBA" id="ARBA00022989"/>
    </source>
</evidence>
<evidence type="ECO:0000313" key="8">
    <source>
        <dbReference type="EMBL" id="VAV90479.1"/>
    </source>
</evidence>
<evidence type="ECO:0000256" key="7">
    <source>
        <dbReference type="SAM" id="Phobius"/>
    </source>
</evidence>
<keyword evidence="3" id="KW-1003">Cell membrane</keyword>
<dbReference type="PANTHER" id="PTHR23513">
    <property type="entry name" value="INTEGRAL MEMBRANE EFFLUX PROTEIN-RELATED"/>
    <property type="match status" value="1"/>
</dbReference>
<evidence type="ECO:0000256" key="2">
    <source>
        <dbReference type="ARBA" id="ARBA00022448"/>
    </source>
</evidence>
<gene>
    <name evidence="8" type="ORF">MNBD_ACTINO01-2383</name>
</gene>
<dbReference type="GO" id="GO:0005886">
    <property type="term" value="C:plasma membrane"/>
    <property type="evidence" value="ECO:0007669"/>
    <property type="project" value="UniProtKB-SubCell"/>
</dbReference>
<dbReference type="EMBL" id="UOEI01000039">
    <property type="protein sequence ID" value="VAV90479.1"/>
    <property type="molecule type" value="Genomic_DNA"/>
</dbReference>
<evidence type="ECO:0000256" key="1">
    <source>
        <dbReference type="ARBA" id="ARBA00004651"/>
    </source>
</evidence>
<keyword evidence="5 7" id="KW-1133">Transmembrane helix</keyword>
<dbReference type="Pfam" id="PF05977">
    <property type="entry name" value="MFS_3"/>
    <property type="match status" value="1"/>
</dbReference>
<comment type="subcellular location">
    <subcellularLocation>
        <location evidence="1">Cell membrane</location>
        <topology evidence="1">Multi-pass membrane protein</topology>
    </subcellularLocation>
</comment>
<feature type="transmembrane region" description="Helical" evidence="7">
    <location>
        <begin position="159"/>
        <end position="179"/>
    </location>
</feature>
<evidence type="ECO:0000256" key="4">
    <source>
        <dbReference type="ARBA" id="ARBA00022692"/>
    </source>
</evidence>
<reference evidence="8" key="1">
    <citation type="submission" date="2018-06" db="EMBL/GenBank/DDBJ databases">
        <authorList>
            <person name="Zhirakovskaya E."/>
        </authorList>
    </citation>
    <scope>NUCLEOTIDE SEQUENCE</scope>
</reference>